<gene>
    <name evidence="1" type="ORF">UT08_C0003G0107</name>
</gene>
<evidence type="ECO:0000313" key="1">
    <source>
        <dbReference type="EMBL" id="KKQ85944.1"/>
    </source>
</evidence>
<name>A0A0G0NJ47_9BACT</name>
<dbReference type="AlphaFoldDB" id="A0A0G0NJ47"/>
<organism evidence="1 2">
    <name type="scientific">Candidatus Woesebacteria bacterium GW2011_GWB1_38_8</name>
    <dbReference type="NCBI Taxonomy" id="1618570"/>
    <lineage>
        <taxon>Bacteria</taxon>
        <taxon>Candidatus Woeseibacteriota</taxon>
    </lineage>
</organism>
<accession>A0A0G0NJ47</accession>
<dbReference type="Proteomes" id="UP000034081">
    <property type="component" value="Unassembled WGS sequence"/>
</dbReference>
<sequence length="329" mass="38139">MTAETDREFFKNFESDALPRVDWQEMLDNRVVFAPQNILAALKEAEQLLVSHPGPNLERRKVLAPEWFGYWKDLIIALPYESDAGLMSSGDKLVKFEDLSSLLETRYKDENTGMIFVAGAEGHKGHVHAAKYMAKVVPVTVWGFEQDEYMQRKARKAPFLPLPLRLSMWFYESALTHLTVLPINLSGLPDNDHYNELFLRAGVKYFFVHEKDPNLDVKLARGGQDLDRTIQHPFPFLDTTEAVQEIISEISLEEIYNLLVRQNLRIIPDLPVESSSERVKKLLPDENDYYYEEQDWRLKNQSSNFVNFDLAEIEKPLDYIGYSDTIFIE</sequence>
<dbReference type="EMBL" id="LBVL01000003">
    <property type="protein sequence ID" value="KKQ85944.1"/>
    <property type="molecule type" value="Genomic_DNA"/>
</dbReference>
<proteinExistence type="predicted"/>
<reference evidence="1 2" key="1">
    <citation type="journal article" date="2015" name="Nature">
        <title>rRNA introns, odd ribosomes, and small enigmatic genomes across a large radiation of phyla.</title>
        <authorList>
            <person name="Brown C.T."/>
            <person name="Hug L.A."/>
            <person name="Thomas B.C."/>
            <person name="Sharon I."/>
            <person name="Castelle C.J."/>
            <person name="Singh A."/>
            <person name="Wilkins M.J."/>
            <person name="Williams K.H."/>
            <person name="Banfield J.F."/>
        </authorList>
    </citation>
    <scope>NUCLEOTIDE SEQUENCE [LARGE SCALE GENOMIC DNA]</scope>
</reference>
<comment type="caution">
    <text evidence="1">The sequence shown here is derived from an EMBL/GenBank/DDBJ whole genome shotgun (WGS) entry which is preliminary data.</text>
</comment>
<protein>
    <submittedName>
        <fullName evidence="1">Uncharacterized protein</fullName>
    </submittedName>
</protein>
<evidence type="ECO:0000313" key="2">
    <source>
        <dbReference type="Proteomes" id="UP000034081"/>
    </source>
</evidence>